<dbReference type="Pfam" id="PF14759">
    <property type="entry name" value="Reductase_C"/>
    <property type="match status" value="1"/>
</dbReference>
<feature type="domain" description="FAD/NAD(P)-binding" evidence="6">
    <location>
        <begin position="9"/>
        <end position="303"/>
    </location>
</feature>
<evidence type="ECO:0000256" key="2">
    <source>
        <dbReference type="ARBA" id="ARBA00022630"/>
    </source>
</evidence>
<dbReference type="Gene3D" id="3.30.390.30">
    <property type="match status" value="1"/>
</dbReference>
<keyword evidence="9" id="KW-1185">Reference proteome</keyword>
<dbReference type="EC" id="1.18.1.5" evidence="8"/>
<gene>
    <name evidence="8" type="primary">camA_2</name>
    <name evidence="8" type="ORF">ACRB68_69290</name>
</gene>
<dbReference type="InterPro" id="IPR016156">
    <property type="entry name" value="FAD/NAD-linked_Rdtase_dimer_sf"/>
</dbReference>
<dbReference type="PRINTS" id="PR00368">
    <property type="entry name" value="FADPNR"/>
</dbReference>
<evidence type="ECO:0000313" key="8">
    <source>
        <dbReference type="EMBL" id="MQY08818.1"/>
    </source>
</evidence>
<name>A0A7K0C5X2_9ACTN</name>
<dbReference type="GO" id="GO:0005737">
    <property type="term" value="C:cytoplasm"/>
    <property type="evidence" value="ECO:0007669"/>
    <property type="project" value="TreeGrafter"/>
</dbReference>
<dbReference type="Proteomes" id="UP000487268">
    <property type="component" value="Unassembled WGS sequence"/>
</dbReference>
<feature type="region of interest" description="Disordered" evidence="5">
    <location>
        <begin position="39"/>
        <end position="62"/>
    </location>
</feature>
<dbReference type="PANTHER" id="PTHR43557:SF2">
    <property type="entry name" value="RIESKE DOMAIN-CONTAINING PROTEIN-RELATED"/>
    <property type="match status" value="1"/>
</dbReference>
<evidence type="ECO:0000259" key="6">
    <source>
        <dbReference type="Pfam" id="PF07992"/>
    </source>
</evidence>
<evidence type="ECO:0000313" key="9">
    <source>
        <dbReference type="Proteomes" id="UP000487268"/>
    </source>
</evidence>
<dbReference type="Gene3D" id="3.50.50.60">
    <property type="entry name" value="FAD/NAD(P)-binding domain"/>
    <property type="match status" value="2"/>
</dbReference>
<protein>
    <submittedName>
        <fullName evidence="8">Putidaredoxin reductase CamA</fullName>
        <ecNumber evidence="8">1.18.1.5</ecNumber>
    </submittedName>
</protein>
<dbReference type="GO" id="GO:0016651">
    <property type="term" value="F:oxidoreductase activity, acting on NAD(P)H"/>
    <property type="evidence" value="ECO:0007669"/>
    <property type="project" value="TreeGrafter"/>
</dbReference>
<organism evidence="8 9">
    <name type="scientific">Actinomadura macrotermitis</name>
    <dbReference type="NCBI Taxonomy" id="2585200"/>
    <lineage>
        <taxon>Bacteria</taxon>
        <taxon>Bacillati</taxon>
        <taxon>Actinomycetota</taxon>
        <taxon>Actinomycetes</taxon>
        <taxon>Streptosporangiales</taxon>
        <taxon>Thermomonosporaceae</taxon>
        <taxon>Actinomadura</taxon>
    </lineage>
</organism>
<comment type="cofactor">
    <cofactor evidence="1">
        <name>FAD</name>
        <dbReference type="ChEBI" id="CHEBI:57692"/>
    </cofactor>
</comment>
<reference evidence="8 9" key="1">
    <citation type="submission" date="2019-10" db="EMBL/GenBank/DDBJ databases">
        <title>Actinomadura rubteroloni sp. nov. and Actinomadura macrotermitis sp. nov., isolated from the gut of fungus growing-termite Macrotermes natalensis.</title>
        <authorList>
            <person name="Benndorf R."/>
            <person name="Martin K."/>
            <person name="Kuefner M."/>
            <person name="De Beer W."/>
            <person name="Kaster A.-K."/>
            <person name="Vollmers J."/>
            <person name="Poulsen M."/>
            <person name="Beemelmanns C."/>
        </authorList>
    </citation>
    <scope>NUCLEOTIDE SEQUENCE [LARGE SCALE GENOMIC DNA]</scope>
    <source>
        <strain evidence="8 9">RB68</strain>
    </source>
</reference>
<dbReference type="InterPro" id="IPR050446">
    <property type="entry name" value="FAD-oxidoreductase/Apoptosis"/>
</dbReference>
<dbReference type="InterPro" id="IPR023753">
    <property type="entry name" value="FAD/NAD-binding_dom"/>
</dbReference>
<dbReference type="RefSeq" id="WP_153540040.1">
    <property type="nucleotide sequence ID" value="NZ_WEGH01000005.1"/>
</dbReference>
<keyword evidence="4 8" id="KW-0560">Oxidoreductase</keyword>
<evidence type="ECO:0000256" key="3">
    <source>
        <dbReference type="ARBA" id="ARBA00022827"/>
    </source>
</evidence>
<keyword evidence="2" id="KW-0285">Flavoprotein</keyword>
<dbReference type="PRINTS" id="PR00411">
    <property type="entry name" value="PNDRDTASEI"/>
</dbReference>
<dbReference type="InterPro" id="IPR036188">
    <property type="entry name" value="FAD/NAD-bd_sf"/>
</dbReference>
<dbReference type="InterPro" id="IPR028202">
    <property type="entry name" value="Reductase_C"/>
</dbReference>
<accession>A0A7K0C5X2</accession>
<evidence type="ECO:0000256" key="5">
    <source>
        <dbReference type="SAM" id="MobiDB-lite"/>
    </source>
</evidence>
<dbReference type="SUPFAM" id="SSF51905">
    <property type="entry name" value="FAD/NAD(P)-binding domain"/>
    <property type="match status" value="1"/>
</dbReference>
<sequence>MPENAVPEEIVIVGTGVAGATAALTLRAEGYDGRLTLVGDEPHEPYRRPPLSKDVLTGRTPAERTRLKPPATWDAQDIDLVTGTAVTGFDATHVTLTGGARLPYGRLLLATGGRPRRLPRTAGVPDAHTLRTLTDAEALRADLRPGARVLVIGAGLVGLEVAASARALGCEVTVLEAAHRPLARVLPAGLADAVLALHRERGVRVHTGVRLESVTRQGGTVMATATGGEHWAADVLVEATGMLPATELAEQAGLRVDGGITVDAYGTTSAPNVFAAGDVADRPDLLHGGRHRGGHWNHAQEHGAAVARSMLGKGAPYRTLPWCWTDQHGVTLQLCGDTGTDAELTVDGDPAAFDFGAVLSRDGRPVAAVAAGRPAEFRRLRAAITDASAR</sequence>
<comment type="caution">
    <text evidence="8">The sequence shown here is derived from an EMBL/GenBank/DDBJ whole genome shotgun (WGS) entry which is preliminary data.</text>
</comment>
<evidence type="ECO:0000256" key="1">
    <source>
        <dbReference type="ARBA" id="ARBA00001974"/>
    </source>
</evidence>
<keyword evidence="3" id="KW-0274">FAD</keyword>
<feature type="domain" description="Reductase C-terminal" evidence="7">
    <location>
        <begin position="322"/>
        <end position="386"/>
    </location>
</feature>
<dbReference type="AlphaFoldDB" id="A0A7K0C5X2"/>
<dbReference type="SUPFAM" id="SSF55424">
    <property type="entry name" value="FAD/NAD-linked reductases, dimerisation (C-terminal) domain"/>
    <property type="match status" value="1"/>
</dbReference>
<dbReference type="PANTHER" id="PTHR43557">
    <property type="entry name" value="APOPTOSIS-INDUCING FACTOR 1"/>
    <property type="match status" value="1"/>
</dbReference>
<evidence type="ECO:0000259" key="7">
    <source>
        <dbReference type="Pfam" id="PF14759"/>
    </source>
</evidence>
<evidence type="ECO:0000256" key="4">
    <source>
        <dbReference type="ARBA" id="ARBA00023002"/>
    </source>
</evidence>
<dbReference type="EMBL" id="WEGH01000005">
    <property type="protein sequence ID" value="MQY08818.1"/>
    <property type="molecule type" value="Genomic_DNA"/>
</dbReference>
<proteinExistence type="predicted"/>
<dbReference type="OrthoDB" id="1145at2"/>
<dbReference type="Pfam" id="PF07992">
    <property type="entry name" value="Pyr_redox_2"/>
    <property type="match status" value="1"/>
</dbReference>